<sequence>MSNNQRHLADCACHGGISSNKFSQSTSFHIDRWRQINSTRRGQLDRPKTVDCQRPQVVNRLWRVDRPQKDTRMEDHDPFISWSTPFILISTSSQYEIEMWSTSYQHLSSPARSIGARFGLLTAIQACIEGSSGGPVKPKRLLASAHF</sequence>
<accession>A0A9P6NCB2</accession>
<name>A0A9P6NCB2_9BASI</name>
<protein>
    <submittedName>
        <fullName evidence="1">Uncharacterized protein</fullName>
    </submittedName>
</protein>
<keyword evidence="2" id="KW-1185">Reference proteome</keyword>
<organism evidence="1 2">
    <name type="scientific">Cronartium quercuum f. sp. fusiforme G11</name>
    <dbReference type="NCBI Taxonomy" id="708437"/>
    <lineage>
        <taxon>Eukaryota</taxon>
        <taxon>Fungi</taxon>
        <taxon>Dikarya</taxon>
        <taxon>Basidiomycota</taxon>
        <taxon>Pucciniomycotina</taxon>
        <taxon>Pucciniomycetes</taxon>
        <taxon>Pucciniales</taxon>
        <taxon>Coleosporiaceae</taxon>
        <taxon>Cronartium</taxon>
    </lineage>
</organism>
<proteinExistence type="predicted"/>
<dbReference type="Proteomes" id="UP000886653">
    <property type="component" value="Unassembled WGS sequence"/>
</dbReference>
<gene>
    <name evidence="1" type="ORF">CROQUDRAFT_98589</name>
</gene>
<evidence type="ECO:0000313" key="1">
    <source>
        <dbReference type="EMBL" id="KAG0141574.1"/>
    </source>
</evidence>
<comment type="caution">
    <text evidence="1">The sequence shown here is derived from an EMBL/GenBank/DDBJ whole genome shotgun (WGS) entry which is preliminary data.</text>
</comment>
<dbReference type="AlphaFoldDB" id="A0A9P6NCB2"/>
<reference evidence="1" key="1">
    <citation type="submission" date="2013-11" db="EMBL/GenBank/DDBJ databases">
        <title>Genome sequence of the fusiform rust pathogen reveals effectors for host alternation and coevolution with pine.</title>
        <authorList>
            <consortium name="DOE Joint Genome Institute"/>
            <person name="Smith K."/>
            <person name="Pendleton A."/>
            <person name="Kubisiak T."/>
            <person name="Anderson C."/>
            <person name="Salamov A."/>
            <person name="Aerts A."/>
            <person name="Riley R."/>
            <person name="Clum A."/>
            <person name="Lindquist E."/>
            <person name="Ence D."/>
            <person name="Campbell M."/>
            <person name="Kronenberg Z."/>
            <person name="Feau N."/>
            <person name="Dhillon B."/>
            <person name="Hamelin R."/>
            <person name="Burleigh J."/>
            <person name="Smith J."/>
            <person name="Yandell M."/>
            <person name="Nelson C."/>
            <person name="Grigoriev I."/>
            <person name="Davis J."/>
        </authorList>
    </citation>
    <scope>NUCLEOTIDE SEQUENCE</scope>
    <source>
        <strain evidence="1">G11</strain>
    </source>
</reference>
<dbReference type="EMBL" id="MU167380">
    <property type="protein sequence ID" value="KAG0141574.1"/>
    <property type="molecule type" value="Genomic_DNA"/>
</dbReference>
<evidence type="ECO:0000313" key="2">
    <source>
        <dbReference type="Proteomes" id="UP000886653"/>
    </source>
</evidence>